<sequence>MIFLAASNVDIGYQQDISPVFPQLLDEAAEAANWTI</sequence>
<reference evidence="1 2" key="1">
    <citation type="submission" date="2006-05" db="EMBL/GenBank/DDBJ databases">
        <authorList>
            <person name="King G."/>
            <person name="Ferriera S."/>
            <person name="Johnson J."/>
            <person name="Kravitz S."/>
            <person name="Beeson K."/>
            <person name="Sutton G."/>
            <person name="Rogers Y.-H."/>
            <person name="Friedman R."/>
            <person name="Frazier M."/>
            <person name="Venter J.C."/>
        </authorList>
    </citation>
    <scope>NUCLEOTIDE SEQUENCE [LARGE SCALE GENOMIC DNA]</scope>
    <source>
        <strain evidence="2">ATCC 25650 / DSM 13394 / JCM 20685 / NBRC 16684 / NCIMB 2208 / IAM 12614 / B1</strain>
    </source>
</reference>
<evidence type="ECO:0000313" key="1">
    <source>
        <dbReference type="EMBL" id="EAV40517.1"/>
    </source>
</evidence>
<dbReference type="EMBL" id="AAUW01000029">
    <property type="protein sequence ID" value="EAV40517.1"/>
    <property type="molecule type" value="Genomic_DNA"/>
</dbReference>
<proteinExistence type="predicted"/>
<protein>
    <submittedName>
        <fullName evidence="1">Uncharacterized protein</fullName>
    </submittedName>
</protein>
<comment type="caution">
    <text evidence="1">The sequence shown here is derived from an EMBL/GenBank/DDBJ whole genome shotgun (WGS) entry which is preliminary data.</text>
</comment>
<evidence type="ECO:0000313" key="2">
    <source>
        <dbReference type="Proteomes" id="UP000004848"/>
    </source>
</evidence>
<organism evidence="1 2">
    <name type="scientific">Roseibium aggregatum (strain ATCC 25650 / DSM 13394 / JCM 20685 / NBRC 16684 / NCIMB 2208 / IAM 12614 / B1)</name>
    <name type="common">Stappia aggregata</name>
    <dbReference type="NCBI Taxonomy" id="384765"/>
    <lineage>
        <taxon>Bacteria</taxon>
        <taxon>Pseudomonadati</taxon>
        <taxon>Pseudomonadota</taxon>
        <taxon>Alphaproteobacteria</taxon>
        <taxon>Hyphomicrobiales</taxon>
        <taxon>Stappiaceae</taxon>
        <taxon>Roseibium</taxon>
    </lineage>
</organism>
<gene>
    <name evidence="1" type="ORF">SIAM614_21557</name>
</gene>
<dbReference type="AlphaFoldDB" id="A0P346"/>
<accession>A0P346</accession>
<name>A0P346_ROSAI</name>
<dbReference type="Proteomes" id="UP000004848">
    <property type="component" value="Unassembled WGS sequence"/>
</dbReference>